<name>A0A8S2JWC9_9BILA</name>
<dbReference type="AlphaFoldDB" id="A0A8S2JWC9"/>
<evidence type="ECO:0008006" key="4">
    <source>
        <dbReference type="Google" id="ProtNLM"/>
    </source>
</evidence>
<organism evidence="2 3">
    <name type="scientific">Didymodactylos carnosus</name>
    <dbReference type="NCBI Taxonomy" id="1234261"/>
    <lineage>
        <taxon>Eukaryota</taxon>
        <taxon>Metazoa</taxon>
        <taxon>Spiralia</taxon>
        <taxon>Gnathifera</taxon>
        <taxon>Rotifera</taxon>
        <taxon>Eurotatoria</taxon>
        <taxon>Bdelloidea</taxon>
        <taxon>Philodinida</taxon>
        <taxon>Philodinidae</taxon>
        <taxon>Didymodactylos</taxon>
    </lineage>
</organism>
<dbReference type="EMBL" id="CAJNOK010008400">
    <property type="protein sequence ID" value="CAF1062596.1"/>
    <property type="molecule type" value="Genomic_DNA"/>
</dbReference>
<proteinExistence type="predicted"/>
<reference evidence="2" key="1">
    <citation type="submission" date="2021-02" db="EMBL/GenBank/DDBJ databases">
        <authorList>
            <person name="Nowell W R."/>
        </authorList>
    </citation>
    <scope>NUCLEOTIDE SEQUENCE</scope>
</reference>
<protein>
    <recommendedName>
        <fullName evidence="4">F-box domain-containing protein</fullName>
    </recommendedName>
</protein>
<comment type="caution">
    <text evidence="2">The sequence shown here is derived from an EMBL/GenBank/DDBJ whole genome shotgun (WGS) entry which is preliminary data.</text>
</comment>
<sequence>MNTLPIEIFQTIVDDLSLTDWKCLRLTCRLFYIRLSSLKSYSRTKSILLKPQPEFFNVLLEKVPVNDIEHLSLFRYNYEELCLQLNTSPYFKHCLKNLQTLSFSQSMRLIDSFLFSQILNY</sequence>
<dbReference type="EMBL" id="CAJOBA010008415">
    <property type="protein sequence ID" value="CAF3827977.1"/>
    <property type="molecule type" value="Genomic_DNA"/>
</dbReference>
<evidence type="ECO:0000313" key="3">
    <source>
        <dbReference type="Proteomes" id="UP000682733"/>
    </source>
</evidence>
<dbReference type="Proteomes" id="UP000677228">
    <property type="component" value="Unassembled WGS sequence"/>
</dbReference>
<accession>A0A8S2JWC9</accession>
<evidence type="ECO:0000313" key="1">
    <source>
        <dbReference type="EMBL" id="CAF1062596.1"/>
    </source>
</evidence>
<feature type="non-terminal residue" evidence="2">
    <location>
        <position position="121"/>
    </location>
</feature>
<gene>
    <name evidence="1" type="ORF">OVA965_LOCUS17492</name>
    <name evidence="2" type="ORF">TMI583_LOCUS17503</name>
</gene>
<dbReference type="Proteomes" id="UP000682733">
    <property type="component" value="Unassembled WGS sequence"/>
</dbReference>
<evidence type="ECO:0000313" key="2">
    <source>
        <dbReference type="EMBL" id="CAF3827977.1"/>
    </source>
</evidence>